<evidence type="ECO:0000256" key="3">
    <source>
        <dbReference type="ARBA" id="ARBA00022475"/>
    </source>
</evidence>
<evidence type="ECO:0000256" key="1">
    <source>
        <dbReference type="ARBA" id="ARBA00004651"/>
    </source>
</evidence>
<dbReference type="CDD" id="cd06261">
    <property type="entry name" value="TM_PBP2"/>
    <property type="match status" value="1"/>
</dbReference>
<feature type="transmembrane region" description="Helical" evidence="7">
    <location>
        <begin position="79"/>
        <end position="98"/>
    </location>
</feature>
<dbReference type="EMBL" id="CAJVAS010000017">
    <property type="protein sequence ID" value="CAG7636631.1"/>
    <property type="molecule type" value="Genomic_DNA"/>
</dbReference>
<gene>
    <name evidence="9" type="primary">araQ_12</name>
    <name evidence="9" type="ORF">PAESOLCIP111_03768</name>
</gene>
<evidence type="ECO:0000256" key="2">
    <source>
        <dbReference type="ARBA" id="ARBA00022448"/>
    </source>
</evidence>
<proteinExistence type="inferred from homology"/>
<evidence type="ECO:0000256" key="6">
    <source>
        <dbReference type="ARBA" id="ARBA00023136"/>
    </source>
</evidence>
<sequence length="292" mass="32816">MNMRRSIGSWAFDACNLLFMLALVMVTFYPLYHLFIVSVSNGHAVLRGEVSFWPVGPNLDTYRLLLQDTSILRSYGNTVLYTAVGTAVNLICTILCAYPLSKREFYGRSFFTLMIVLTMFFSGGLIPTYLLVQKLHMIDTMWALIVPGAISAWNMFVMRTFFQGIPGELFESARMDGAGEWMVLWRIALPLSLPIVATISMFYAVGHWNSFFPALIYLNEKAKYPVQILLRNIVVMGQMSEQSQELSGPYAAVTSTNIKYAVIIVVVAPIVAVYPFIQKYFIKGVMIGSLKG</sequence>
<comment type="similarity">
    <text evidence="7">Belongs to the binding-protein-dependent transport system permease family.</text>
</comment>
<comment type="subcellular location">
    <subcellularLocation>
        <location evidence="1 7">Cell membrane</location>
        <topology evidence="1 7">Multi-pass membrane protein</topology>
    </subcellularLocation>
</comment>
<reference evidence="9" key="1">
    <citation type="submission" date="2021-06" db="EMBL/GenBank/DDBJ databases">
        <authorList>
            <person name="Criscuolo A."/>
        </authorList>
    </citation>
    <scope>NUCLEOTIDE SEQUENCE</scope>
    <source>
        <strain evidence="9">CIP111600</strain>
    </source>
</reference>
<dbReference type="AlphaFoldDB" id="A0A916NK27"/>
<evidence type="ECO:0000313" key="9">
    <source>
        <dbReference type="EMBL" id="CAG7636631.1"/>
    </source>
</evidence>
<feature type="transmembrane region" description="Helical" evidence="7">
    <location>
        <begin position="12"/>
        <end position="32"/>
    </location>
</feature>
<accession>A0A916NK27</accession>
<evidence type="ECO:0000259" key="8">
    <source>
        <dbReference type="PROSITE" id="PS50928"/>
    </source>
</evidence>
<feature type="transmembrane region" description="Helical" evidence="7">
    <location>
        <begin position="183"/>
        <end position="205"/>
    </location>
</feature>
<dbReference type="GO" id="GO:0055085">
    <property type="term" value="P:transmembrane transport"/>
    <property type="evidence" value="ECO:0007669"/>
    <property type="project" value="InterPro"/>
</dbReference>
<name>A0A916NK27_9BACL</name>
<keyword evidence="5 7" id="KW-1133">Transmembrane helix</keyword>
<dbReference type="Proteomes" id="UP000693672">
    <property type="component" value="Unassembled WGS sequence"/>
</dbReference>
<dbReference type="InterPro" id="IPR000515">
    <property type="entry name" value="MetI-like"/>
</dbReference>
<keyword evidence="3" id="KW-1003">Cell membrane</keyword>
<feature type="transmembrane region" description="Helical" evidence="7">
    <location>
        <begin position="142"/>
        <end position="162"/>
    </location>
</feature>
<dbReference type="GO" id="GO:0005886">
    <property type="term" value="C:plasma membrane"/>
    <property type="evidence" value="ECO:0007669"/>
    <property type="project" value="UniProtKB-SubCell"/>
</dbReference>
<comment type="caution">
    <text evidence="9">The sequence shown here is derived from an EMBL/GenBank/DDBJ whole genome shotgun (WGS) entry which is preliminary data.</text>
</comment>
<feature type="transmembrane region" description="Helical" evidence="7">
    <location>
        <begin position="110"/>
        <end position="130"/>
    </location>
</feature>
<keyword evidence="6 7" id="KW-0472">Membrane</keyword>
<organism evidence="9 10">
    <name type="scientific">Paenibacillus solanacearum</name>
    <dbReference type="NCBI Taxonomy" id="2048548"/>
    <lineage>
        <taxon>Bacteria</taxon>
        <taxon>Bacillati</taxon>
        <taxon>Bacillota</taxon>
        <taxon>Bacilli</taxon>
        <taxon>Bacillales</taxon>
        <taxon>Paenibacillaceae</taxon>
        <taxon>Paenibacillus</taxon>
    </lineage>
</organism>
<dbReference type="PANTHER" id="PTHR43744">
    <property type="entry name" value="ABC TRANSPORTER PERMEASE PROTEIN MG189-RELATED-RELATED"/>
    <property type="match status" value="1"/>
</dbReference>
<protein>
    <submittedName>
        <fullName evidence="9">L-arabinose transport system permease protein AraQ</fullName>
    </submittedName>
</protein>
<evidence type="ECO:0000256" key="5">
    <source>
        <dbReference type="ARBA" id="ARBA00022989"/>
    </source>
</evidence>
<dbReference type="PROSITE" id="PS50928">
    <property type="entry name" value="ABC_TM1"/>
    <property type="match status" value="1"/>
</dbReference>
<dbReference type="RefSeq" id="WP_246627518.1">
    <property type="nucleotide sequence ID" value="NZ_CAJVAS010000017.1"/>
</dbReference>
<feature type="domain" description="ABC transmembrane type-1" evidence="8">
    <location>
        <begin position="75"/>
        <end position="271"/>
    </location>
</feature>
<feature type="transmembrane region" description="Helical" evidence="7">
    <location>
        <begin position="258"/>
        <end position="277"/>
    </location>
</feature>
<evidence type="ECO:0000256" key="4">
    <source>
        <dbReference type="ARBA" id="ARBA00022692"/>
    </source>
</evidence>
<evidence type="ECO:0000313" key="10">
    <source>
        <dbReference type="Proteomes" id="UP000693672"/>
    </source>
</evidence>
<evidence type="ECO:0000256" key="7">
    <source>
        <dbReference type="RuleBase" id="RU363032"/>
    </source>
</evidence>
<dbReference type="Pfam" id="PF00528">
    <property type="entry name" value="BPD_transp_1"/>
    <property type="match status" value="1"/>
</dbReference>
<keyword evidence="2 7" id="KW-0813">Transport</keyword>
<dbReference type="PANTHER" id="PTHR43744:SF9">
    <property type="entry name" value="POLYGALACTURONAN_RHAMNOGALACTURONAN TRANSPORT SYSTEM PERMEASE PROTEIN YTCP"/>
    <property type="match status" value="1"/>
</dbReference>
<keyword evidence="10" id="KW-1185">Reference proteome</keyword>
<keyword evidence="4 7" id="KW-0812">Transmembrane</keyword>